<proteinExistence type="predicted"/>
<reference evidence="2" key="1">
    <citation type="submission" date="2021-06" db="EMBL/GenBank/DDBJ databases">
        <authorList>
            <person name="Hodson N. C."/>
            <person name="Mongue J. A."/>
            <person name="Jaron S. K."/>
        </authorList>
    </citation>
    <scope>NUCLEOTIDE SEQUENCE</scope>
</reference>
<feature type="domain" description="Glucose-methanol-choline oxidoreductase C-terminal" evidence="1">
    <location>
        <begin position="238"/>
        <end position="385"/>
    </location>
</feature>
<dbReference type="OrthoDB" id="269227at2759"/>
<dbReference type="InterPro" id="IPR007867">
    <property type="entry name" value="GMC_OxRtase_C"/>
</dbReference>
<dbReference type="PANTHER" id="PTHR11552">
    <property type="entry name" value="GLUCOSE-METHANOL-CHOLINE GMC OXIDOREDUCTASE"/>
    <property type="match status" value="1"/>
</dbReference>
<dbReference type="GO" id="GO:0050660">
    <property type="term" value="F:flavin adenine dinucleotide binding"/>
    <property type="evidence" value="ECO:0007669"/>
    <property type="project" value="InterPro"/>
</dbReference>
<evidence type="ECO:0000259" key="1">
    <source>
        <dbReference type="Pfam" id="PF05199"/>
    </source>
</evidence>
<dbReference type="AlphaFoldDB" id="A0A8J2KMG1"/>
<sequence>TKKFTIKSWRNLIVTNEDGSGERYFESDGVKAVHAKKEWLPAPKPRKLANVPGPSQASAGEELSFPIADANGPQTIGFSPNENFMSFGRRVNTYAAYIKPVEESYKKTLTVRRYSVVSKVLLREILPEDLEAAKVKPLVVLPQVGNNLQDHIVVRVEPFTVTDQHYTWSLQRNLSFSDLDQLLYEGKGYAIITPNGFSYITSQRAKRENPNWPDLQIIFRFHRPNDPFLGCDAALGRPYSQGTLRFNSSAIGFEDNNLPISDPQYFTHPNDVDAIIEVIEFCFKVFEGTQAFKNIGVKFVDKPIEECKDMVFRSKDYWTCYIQHRTMSMWHASGTCRMGKLNDRDGSVVDSKLRVHGVRKLRIIDASIIPRITNANIAAPIPAIAEKIAANMIEEYSSCSF</sequence>
<name>A0A8J2KMG1_9HEXA</name>
<gene>
    <name evidence="2" type="ORF">AFUS01_LOCUS31020</name>
</gene>
<dbReference type="GO" id="GO:0016614">
    <property type="term" value="F:oxidoreductase activity, acting on CH-OH group of donors"/>
    <property type="evidence" value="ECO:0007669"/>
    <property type="project" value="InterPro"/>
</dbReference>
<dbReference type="EMBL" id="CAJVCH010485464">
    <property type="protein sequence ID" value="CAG7820636.1"/>
    <property type="molecule type" value="Genomic_DNA"/>
</dbReference>
<dbReference type="Pfam" id="PF05199">
    <property type="entry name" value="GMC_oxred_C"/>
    <property type="match status" value="1"/>
</dbReference>
<dbReference type="InterPro" id="IPR012132">
    <property type="entry name" value="GMC_OxRdtase"/>
</dbReference>
<accession>A0A8J2KMG1</accession>
<dbReference type="PANTHER" id="PTHR11552:SF147">
    <property type="entry name" value="CHOLINE DEHYDROGENASE, MITOCHONDRIAL"/>
    <property type="match status" value="1"/>
</dbReference>
<feature type="non-terminal residue" evidence="2">
    <location>
        <position position="1"/>
    </location>
</feature>
<keyword evidence="3" id="KW-1185">Reference proteome</keyword>
<protein>
    <recommendedName>
        <fullName evidence="1">Glucose-methanol-choline oxidoreductase C-terminal domain-containing protein</fullName>
    </recommendedName>
</protein>
<evidence type="ECO:0000313" key="3">
    <source>
        <dbReference type="Proteomes" id="UP000708208"/>
    </source>
</evidence>
<comment type="caution">
    <text evidence="2">The sequence shown here is derived from an EMBL/GenBank/DDBJ whole genome shotgun (WGS) entry which is preliminary data.</text>
</comment>
<dbReference type="Proteomes" id="UP000708208">
    <property type="component" value="Unassembled WGS sequence"/>
</dbReference>
<organism evidence="2 3">
    <name type="scientific">Allacma fusca</name>
    <dbReference type="NCBI Taxonomy" id="39272"/>
    <lineage>
        <taxon>Eukaryota</taxon>
        <taxon>Metazoa</taxon>
        <taxon>Ecdysozoa</taxon>
        <taxon>Arthropoda</taxon>
        <taxon>Hexapoda</taxon>
        <taxon>Collembola</taxon>
        <taxon>Symphypleona</taxon>
        <taxon>Sminthuridae</taxon>
        <taxon>Allacma</taxon>
    </lineage>
</organism>
<evidence type="ECO:0000313" key="2">
    <source>
        <dbReference type="EMBL" id="CAG7820636.1"/>
    </source>
</evidence>